<sequence>MSEPPATSSDTDESSEDGRQRVWLVERTYSDDEQNIVILVYATPDGSRYLRKERALTSFDDSRDTTAAIRARESSLGPVTDPDERERYAREATRTREQYDPDEPI</sequence>
<dbReference type="Pfam" id="PF25921">
    <property type="entry name" value="DUF7967"/>
    <property type="match status" value="1"/>
</dbReference>
<dbReference type="RefSeq" id="WP_256307333.1">
    <property type="nucleotide sequence ID" value="NZ_JANHAW010000002.1"/>
</dbReference>
<evidence type="ECO:0000256" key="1">
    <source>
        <dbReference type="SAM" id="MobiDB-lite"/>
    </source>
</evidence>
<name>A0ABD6E1C0_9EURY</name>
<evidence type="ECO:0000313" key="4">
    <source>
        <dbReference type="Proteomes" id="UP001597092"/>
    </source>
</evidence>
<organism evidence="3 4">
    <name type="scientific">Halobellus litoreus</name>
    <dbReference type="NCBI Taxonomy" id="755310"/>
    <lineage>
        <taxon>Archaea</taxon>
        <taxon>Methanobacteriati</taxon>
        <taxon>Methanobacteriota</taxon>
        <taxon>Stenosarchaea group</taxon>
        <taxon>Halobacteria</taxon>
        <taxon>Halobacteriales</taxon>
        <taxon>Haloferacaceae</taxon>
        <taxon>Halobellus</taxon>
    </lineage>
</organism>
<dbReference type="EMBL" id="JBHUDP010000006">
    <property type="protein sequence ID" value="MFD1686835.1"/>
    <property type="molecule type" value="Genomic_DNA"/>
</dbReference>
<dbReference type="InterPro" id="IPR058273">
    <property type="entry name" value="DUF7967"/>
</dbReference>
<keyword evidence="4" id="KW-1185">Reference proteome</keyword>
<proteinExistence type="predicted"/>
<protein>
    <recommendedName>
        <fullName evidence="2">DUF7967 domain-containing protein</fullName>
    </recommendedName>
</protein>
<reference evidence="3 4" key="1">
    <citation type="journal article" date="2019" name="Int. J. Syst. Evol. Microbiol.">
        <title>The Global Catalogue of Microorganisms (GCM) 10K type strain sequencing project: providing services to taxonomists for standard genome sequencing and annotation.</title>
        <authorList>
            <consortium name="The Broad Institute Genomics Platform"/>
            <consortium name="The Broad Institute Genome Sequencing Center for Infectious Disease"/>
            <person name="Wu L."/>
            <person name="Ma J."/>
        </authorList>
    </citation>
    <scope>NUCLEOTIDE SEQUENCE [LARGE SCALE GENOMIC DNA]</scope>
    <source>
        <strain evidence="3 4">CGMCC 1.10387</strain>
    </source>
</reference>
<evidence type="ECO:0000313" key="3">
    <source>
        <dbReference type="EMBL" id="MFD1686835.1"/>
    </source>
</evidence>
<feature type="compositionally biased region" description="Basic and acidic residues" evidence="1">
    <location>
        <begin position="82"/>
        <end position="99"/>
    </location>
</feature>
<gene>
    <name evidence="3" type="ORF">ACFSAS_14565</name>
</gene>
<dbReference type="Proteomes" id="UP001597092">
    <property type="component" value="Unassembled WGS sequence"/>
</dbReference>
<evidence type="ECO:0000259" key="2">
    <source>
        <dbReference type="Pfam" id="PF25921"/>
    </source>
</evidence>
<dbReference type="AlphaFoldDB" id="A0ABD6E1C0"/>
<comment type="caution">
    <text evidence="3">The sequence shown here is derived from an EMBL/GenBank/DDBJ whole genome shotgun (WGS) entry which is preliminary data.</text>
</comment>
<feature type="domain" description="DUF7967" evidence="2">
    <location>
        <begin position="18"/>
        <end position="105"/>
    </location>
</feature>
<accession>A0ABD6E1C0</accession>
<feature type="region of interest" description="Disordered" evidence="1">
    <location>
        <begin position="59"/>
        <end position="105"/>
    </location>
</feature>
<feature type="region of interest" description="Disordered" evidence="1">
    <location>
        <begin position="1"/>
        <end position="20"/>
    </location>
</feature>